<dbReference type="AlphaFoldDB" id="X1PCD9"/>
<proteinExistence type="predicted"/>
<gene>
    <name evidence="1" type="ORF">S06H3_61549</name>
</gene>
<dbReference type="EMBL" id="BARV01040386">
    <property type="protein sequence ID" value="GAI53513.1"/>
    <property type="molecule type" value="Genomic_DNA"/>
</dbReference>
<comment type="caution">
    <text evidence="1">The sequence shown here is derived from an EMBL/GenBank/DDBJ whole genome shotgun (WGS) entry which is preliminary data.</text>
</comment>
<reference evidence="1" key="1">
    <citation type="journal article" date="2014" name="Front. Microbiol.">
        <title>High frequency of phylogenetically diverse reductive dehalogenase-homologous genes in deep subseafloor sedimentary metagenomes.</title>
        <authorList>
            <person name="Kawai M."/>
            <person name="Futagami T."/>
            <person name="Toyoda A."/>
            <person name="Takaki Y."/>
            <person name="Nishi S."/>
            <person name="Hori S."/>
            <person name="Arai W."/>
            <person name="Tsubouchi T."/>
            <person name="Morono Y."/>
            <person name="Uchiyama I."/>
            <person name="Ito T."/>
            <person name="Fujiyama A."/>
            <person name="Inagaki F."/>
            <person name="Takami H."/>
        </authorList>
    </citation>
    <scope>NUCLEOTIDE SEQUENCE</scope>
    <source>
        <strain evidence="1">Expedition CK06-06</strain>
    </source>
</reference>
<dbReference type="InterPro" id="IPR029052">
    <property type="entry name" value="Metallo-depent_PP-like"/>
</dbReference>
<feature type="non-terminal residue" evidence="1">
    <location>
        <position position="168"/>
    </location>
</feature>
<accession>X1PCD9</accession>
<organism evidence="1">
    <name type="scientific">marine sediment metagenome</name>
    <dbReference type="NCBI Taxonomy" id="412755"/>
    <lineage>
        <taxon>unclassified sequences</taxon>
        <taxon>metagenomes</taxon>
        <taxon>ecological metagenomes</taxon>
    </lineage>
</organism>
<evidence type="ECO:0008006" key="2">
    <source>
        <dbReference type="Google" id="ProtNLM"/>
    </source>
</evidence>
<protein>
    <recommendedName>
        <fullName evidence="2">Calcineurin-like phosphoesterase domain-containing protein</fullName>
    </recommendedName>
</protein>
<dbReference type="SUPFAM" id="SSF56300">
    <property type="entry name" value="Metallo-dependent phosphatases"/>
    <property type="match status" value="1"/>
</dbReference>
<feature type="non-terminal residue" evidence="1">
    <location>
        <position position="1"/>
    </location>
</feature>
<evidence type="ECO:0000313" key="1">
    <source>
        <dbReference type="EMBL" id="GAI53513.1"/>
    </source>
</evidence>
<name>X1PCD9_9ZZZZ</name>
<sequence>KDEYELAFTKIQKWHKAFPKIDVILGNHDRRVIRLAESVNIPARFIRNYKDIWKTPKWNWIDNIIYDEIYFVHGDGRTSGMYPAFNLVRKMGMSCVCGHFHWCGGYKWLVNPLRRMFGLDVGALIDDKAMAFAYGKQAIARSILGAAVIIDGTPIHIPLPCGRGEKYH</sequence>